<evidence type="ECO:0000256" key="1">
    <source>
        <dbReference type="SAM" id="MobiDB-lite"/>
    </source>
</evidence>
<evidence type="ECO:0000313" key="3">
    <source>
        <dbReference type="Proteomes" id="UP000799440"/>
    </source>
</evidence>
<protein>
    <submittedName>
        <fullName evidence="2">Uncharacterized protein</fullName>
    </submittedName>
</protein>
<dbReference type="OrthoDB" id="3796455at2759"/>
<dbReference type="Proteomes" id="UP000799440">
    <property type="component" value="Unassembled WGS sequence"/>
</dbReference>
<keyword evidence="3" id="KW-1185">Reference proteome</keyword>
<organism evidence="2 3">
    <name type="scientific">Sporormia fimetaria CBS 119925</name>
    <dbReference type="NCBI Taxonomy" id="1340428"/>
    <lineage>
        <taxon>Eukaryota</taxon>
        <taxon>Fungi</taxon>
        <taxon>Dikarya</taxon>
        <taxon>Ascomycota</taxon>
        <taxon>Pezizomycotina</taxon>
        <taxon>Dothideomycetes</taxon>
        <taxon>Pleosporomycetidae</taxon>
        <taxon>Pleosporales</taxon>
        <taxon>Sporormiaceae</taxon>
        <taxon>Sporormia</taxon>
    </lineage>
</organism>
<feature type="compositionally biased region" description="Basic residues" evidence="1">
    <location>
        <begin position="107"/>
        <end position="125"/>
    </location>
</feature>
<accession>A0A6A6VG67</accession>
<evidence type="ECO:0000313" key="2">
    <source>
        <dbReference type="EMBL" id="KAF2749555.1"/>
    </source>
</evidence>
<feature type="region of interest" description="Disordered" evidence="1">
    <location>
        <begin position="69"/>
        <end position="137"/>
    </location>
</feature>
<name>A0A6A6VG67_9PLEO</name>
<reference evidence="2" key="1">
    <citation type="journal article" date="2020" name="Stud. Mycol.">
        <title>101 Dothideomycetes genomes: a test case for predicting lifestyles and emergence of pathogens.</title>
        <authorList>
            <person name="Haridas S."/>
            <person name="Albert R."/>
            <person name="Binder M."/>
            <person name="Bloem J."/>
            <person name="Labutti K."/>
            <person name="Salamov A."/>
            <person name="Andreopoulos B."/>
            <person name="Baker S."/>
            <person name="Barry K."/>
            <person name="Bills G."/>
            <person name="Bluhm B."/>
            <person name="Cannon C."/>
            <person name="Castanera R."/>
            <person name="Culley D."/>
            <person name="Daum C."/>
            <person name="Ezra D."/>
            <person name="Gonzalez J."/>
            <person name="Henrissat B."/>
            <person name="Kuo A."/>
            <person name="Liang C."/>
            <person name="Lipzen A."/>
            <person name="Lutzoni F."/>
            <person name="Magnuson J."/>
            <person name="Mondo S."/>
            <person name="Nolan M."/>
            <person name="Ohm R."/>
            <person name="Pangilinan J."/>
            <person name="Park H.-J."/>
            <person name="Ramirez L."/>
            <person name="Alfaro M."/>
            <person name="Sun H."/>
            <person name="Tritt A."/>
            <person name="Yoshinaga Y."/>
            <person name="Zwiers L.-H."/>
            <person name="Turgeon B."/>
            <person name="Goodwin S."/>
            <person name="Spatafora J."/>
            <person name="Crous P."/>
            <person name="Grigoriev I."/>
        </authorList>
    </citation>
    <scope>NUCLEOTIDE SEQUENCE</scope>
    <source>
        <strain evidence="2">CBS 119925</strain>
    </source>
</reference>
<dbReference type="EMBL" id="MU006566">
    <property type="protein sequence ID" value="KAF2749555.1"/>
    <property type="molecule type" value="Genomic_DNA"/>
</dbReference>
<gene>
    <name evidence="2" type="ORF">M011DRAFT_484965</name>
</gene>
<sequence>MPPKKESAAADAPMEGFDAKETKLIAAAFIATIASKDGKIDFGLMAKLTGNTEGTLKKYWPKTKAKIAGLYPSSGADGEGSKAEPKKRKATTPTDEGSDAEGDAPQVKRKPKAKPAPKKAKAAKKAKVEEASDDEEE</sequence>
<proteinExistence type="predicted"/>
<dbReference type="AlphaFoldDB" id="A0A6A6VG67"/>